<feature type="compositionally biased region" description="Basic and acidic residues" evidence="9">
    <location>
        <begin position="463"/>
        <end position="495"/>
    </location>
</feature>
<evidence type="ECO:0000259" key="10">
    <source>
        <dbReference type="PROSITE" id="PS50118"/>
    </source>
</evidence>
<proteinExistence type="predicted"/>
<evidence type="ECO:0000256" key="3">
    <source>
        <dbReference type="ARBA" id="ARBA00023015"/>
    </source>
</evidence>
<feature type="DNA-binding region" description="HMG box" evidence="8">
    <location>
        <begin position="304"/>
        <end position="368"/>
    </location>
</feature>
<feature type="region of interest" description="Disordered" evidence="9">
    <location>
        <begin position="381"/>
        <end position="419"/>
    </location>
</feature>
<evidence type="ECO:0000313" key="12">
    <source>
        <dbReference type="Proteomes" id="UP000580879"/>
    </source>
</evidence>
<feature type="domain" description="HMG box" evidence="10">
    <location>
        <begin position="488"/>
        <end position="555"/>
    </location>
</feature>
<dbReference type="FunFam" id="1.10.30.10:FF:000022">
    <property type="entry name" value="nucleolar transcription factor 1 isoform X2"/>
    <property type="match status" value="1"/>
</dbReference>
<dbReference type="Pfam" id="PF09011">
    <property type="entry name" value="HMG_box_2"/>
    <property type="match status" value="1"/>
</dbReference>
<comment type="subcellular location">
    <subcellularLocation>
        <location evidence="1">Nucleus</location>
    </subcellularLocation>
</comment>
<dbReference type="Pfam" id="PF00505">
    <property type="entry name" value="HMG_box"/>
    <property type="match status" value="2"/>
</dbReference>
<evidence type="ECO:0000256" key="1">
    <source>
        <dbReference type="ARBA" id="ARBA00004123"/>
    </source>
</evidence>
<dbReference type="InterPro" id="IPR029215">
    <property type="entry name" value="HMG_box_5"/>
</dbReference>
<evidence type="ECO:0000256" key="8">
    <source>
        <dbReference type="PROSITE-ProRule" id="PRU00267"/>
    </source>
</evidence>
<sequence>REGKGRGCLPLADPVSRCSDRWSQEDMLTLLECMKNNLPSNDGSKFKTTESHLDWEKVAFKDFSGEMCKMKWMEISNEVRKFRTLTELIMDAEEHVKNPYKGKKLKKHPDFPKKPLTPYFRFFMEKRAKYAKLHPEMSNLDLTKILSKKYKELPEKKKMKYIQDFQREKQEFERNLARFSHPTAPRRAPSGPTRPRHFFAIFLYFFIPLFFLDFTPLPSPLALGFQATTKEVKESLGKQWSQLSDKKRLKWIHKALEQRKEYEEIMRDYIQKHPELNISEEGITRSTLTKAERQLKDKFDGRPTKPPPNSYSLYCAELMANMKDVPSTERMVLCSQQWKLLSQKEKDAYHKKCDQKKKDYEIELLRFLESLPEEEQQRVLGEEKMLGSNRKGATSPASKKSSPETGKASSEKPKRPISAMFIFSEEKRKQLQEERPELSESELTRLLARMWNDLSEKKKAKYKAREAAMKAQSEKKHGSDKEERGKLPESPKTAEEIWQQSVIGDYLARFKNDRGKALKAMEATWNNMEKKEKLMWIKKAAEDQKRYERELSEMRAPPCSTNSAKKMKFQGEPKKPPMNGYQKFSQELLSNGELNHLPLKERMVEIGSRWQRISQGQKDHYKKLAEEQQKQYKVHLDIWLKSLSPQERAAYKEHISNKRKSIGKMRGPNPKMKPTMQSKSESEDDDEEEEEEEDDDEDEDDDDDNGDSSEEGGDSSESSSEEESEDGDE</sequence>
<dbReference type="Pfam" id="PF14887">
    <property type="entry name" value="HMG_box_5"/>
    <property type="match status" value="1"/>
</dbReference>
<dbReference type="CDD" id="cd22000">
    <property type="entry name" value="HMG-box_UBF1_rpt3"/>
    <property type="match status" value="1"/>
</dbReference>
<gene>
    <name evidence="11" type="primary">Ubtf</name>
    <name evidence="11" type="ORF">CLIRUF_R04242</name>
</gene>
<dbReference type="EMBL" id="VZRZ01004665">
    <property type="protein sequence ID" value="NWW76676.1"/>
    <property type="molecule type" value="Genomic_DNA"/>
</dbReference>
<dbReference type="PANTHER" id="PTHR46318:SF3">
    <property type="entry name" value="UPSTREAM BINDING TRANSCRIPTION FACTOR"/>
    <property type="match status" value="1"/>
</dbReference>
<dbReference type="SMART" id="SM00398">
    <property type="entry name" value="HMG"/>
    <property type="match status" value="6"/>
</dbReference>
<dbReference type="CDD" id="cd22002">
    <property type="entry name" value="HMG-box_UBF1_rpt5"/>
    <property type="match status" value="1"/>
</dbReference>
<protein>
    <submittedName>
        <fullName evidence="11">UBF1 factor</fullName>
    </submittedName>
</protein>
<organism evidence="11 12">
    <name type="scientific">Climacteris rufus</name>
    <name type="common">rufous treecreeper</name>
    <dbReference type="NCBI Taxonomy" id="47695"/>
    <lineage>
        <taxon>Eukaryota</taxon>
        <taxon>Metazoa</taxon>
        <taxon>Chordata</taxon>
        <taxon>Craniata</taxon>
        <taxon>Vertebrata</taxon>
        <taxon>Euteleostomi</taxon>
        <taxon>Archelosauria</taxon>
        <taxon>Archosauria</taxon>
        <taxon>Dinosauria</taxon>
        <taxon>Saurischia</taxon>
        <taxon>Theropoda</taxon>
        <taxon>Coelurosauria</taxon>
        <taxon>Aves</taxon>
        <taxon>Neognathae</taxon>
        <taxon>Neoaves</taxon>
        <taxon>Telluraves</taxon>
        <taxon>Australaves</taxon>
        <taxon>Passeriformes</taxon>
        <taxon>Climacteridae</taxon>
        <taxon>Climacteris</taxon>
    </lineage>
</organism>
<feature type="non-terminal residue" evidence="11">
    <location>
        <position position="1"/>
    </location>
</feature>
<dbReference type="CDD" id="cd22001">
    <property type="entry name" value="HMG-box_UBF1_rpt4"/>
    <property type="match status" value="1"/>
</dbReference>
<feature type="DNA-binding region" description="HMG box" evidence="8">
    <location>
        <begin position="574"/>
        <end position="640"/>
    </location>
</feature>
<evidence type="ECO:0000313" key="11">
    <source>
        <dbReference type="EMBL" id="NWW76676.1"/>
    </source>
</evidence>
<keyword evidence="4 8" id="KW-0238">DNA-binding</keyword>
<feature type="domain" description="HMG box" evidence="10">
    <location>
        <begin position="413"/>
        <end position="481"/>
    </location>
</feature>
<dbReference type="GO" id="GO:0003677">
    <property type="term" value="F:DNA binding"/>
    <property type="evidence" value="ECO:0007669"/>
    <property type="project" value="UniProtKB-UniRule"/>
</dbReference>
<feature type="domain" description="HMG box" evidence="10">
    <location>
        <begin position="192"/>
        <end position="270"/>
    </location>
</feature>
<feature type="region of interest" description="Disordered" evidence="9">
    <location>
        <begin position="548"/>
        <end position="582"/>
    </location>
</feature>
<feature type="region of interest" description="Disordered" evidence="9">
    <location>
        <begin position="462"/>
        <end position="495"/>
    </location>
</feature>
<keyword evidence="6" id="KW-0804">Transcription</keyword>
<dbReference type="InterPro" id="IPR009071">
    <property type="entry name" value="HMG_box_dom"/>
</dbReference>
<dbReference type="OrthoDB" id="1919336at2759"/>
<feature type="DNA-binding region" description="HMG box" evidence="8">
    <location>
        <begin position="413"/>
        <end position="481"/>
    </location>
</feature>
<accession>A0A7K6QSC8</accession>
<feature type="compositionally biased region" description="Acidic residues" evidence="9">
    <location>
        <begin position="682"/>
        <end position="729"/>
    </location>
</feature>
<feature type="DNA-binding region" description="HMG box" evidence="8">
    <location>
        <begin position="488"/>
        <end position="555"/>
    </location>
</feature>
<feature type="compositionally biased region" description="Polar residues" evidence="9">
    <location>
        <begin position="391"/>
        <end position="408"/>
    </location>
</feature>
<dbReference type="PROSITE" id="PS50118">
    <property type="entry name" value="HMG_BOX_2"/>
    <property type="match status" value="6"/>
</dbReference>
<comment type="caution">
    <text evidence="11">The sequence shown here is derived from an EMBL/GenBank/DDBJ whole genome shotgun (WGS) entry which is preliminary data.</text>
</comment>
<keyword evidence="12" id="KW-1185">Reference proteome</keyword>
<dbReference type="Proteomes" id="UP000580879">
    <property type="component" value="Unassembled WGS sequence"/>
</dbReference>
<dbReference type="InterPro" id="IPR036910">
    <property type="entry name" value="HMG_box_dom_sf"/>
</dbReference>
<feature type="DNA-binding region" description="HMG box" evidence="8">
    <location>
        <begin position="192"/>
        <end position="270"/>
    </location>
</feature>
<evidence type="ECO:0000256" key="9">
    <source>
        <dbReference type="SAM" id="MobiDB-lite"/>
    </source>
</evidence>
<evidence type="ECO:0000256" key="2">
    <source>
        <dbReference type="ARBA" id="ARBA00022737"/>
    </source>
</evidence>
<dbReference type="Gene3D" id="1.10.30.10">
    <property type="entry name" value="High mobility group box domain"/>
    <property type="match status" value="6"/>
</dbReference>
<dbReference type="CDD" id="cd21998">
    <property type="entry name" value="HMG-box_UBF1_rpt1-like"/>
    <property type="match status" value="1"/>
</dbReference>
<reference evidence="11 12" key="1">
    <citation type="submission" date="2019-09" db="EMBL/GenBank/DDBJ databases">
        <title>Bird 10,000 Genomes (B10K) Project - Family phase.</title>
        <authorList>
            <person name="Zhang G."/>
        </authorList>
    </citation>
    <scope>NUCLEOTIDE SEQUENCE [LARGE SCALE GENOMIC DNA]</scope>
    <source>
        <strain evidence="11">B10K-DU-029-53</strain>
    </source>
</reference>
<evidence type="ECO:0000256" key="7">
    <source>
        <dbReference type="ARBA" id="ARBA00023242"/>
    </source>
</evidence>
<dbReference type="AlphaFoldDB" id="A0A7K6QSC8"/>
<feature type="DNA-binding region" description="HMG box" evidence="8">
    <location>
        <begin position="112"/>
        <end position="180"/>
    </location>
</feature>
<dbReference type="CDD" id="cd22003">
    <property type="entry name" value="HMG-box_UBF1_rpt6-like"/>
    <property type="match status" value="1"/>
</dbReference>
<evidence type="ECO:0000256" key="6">
    <source>
        <dbReference type="ARBA" id="ARBA00023163"/>
    </source>
</evidence>
<dbReference type="FunFam" id="1.10.30.10:FF:000021">
    <property type="entry name" value="nucleolar transcription factor 1 isoform X1"/>
    <property type="match status" value="1"/>
</dbReference>
<name>A0A7K6QSC8_9PASS</name>
<keyword evidence="7 8" id="KW-0539">Nucleus</keyword>
<evidence type="ECO:0000256" key="4">
    <source>
        <dbReference type="ARBA" id="ARBA00023125"/>
    </source>
</evidence>
<dbReference type="InterPro" id="IPR051762">
    <property type="entry name" value="UBF1"/>
</dbReference>
<feature type="non-terminal residue" evidence="11">
    <location>
        <position position="729"/>
    </location>
</feature>
<evidence type="ECO:0000256" key="5">
    <source>
        <dbReference type="ARBA" id="ARBA00023159"/>
    </source>
</evidence>
<keyword evidence="3" id="KW-0805">Transcription regulation</keyword>
<feature type="domain" description="HMG box" evidence="10">
    <location>
        <begin position="574"/>
        <end position="640"/>
    </location>
</feature>
<feature type="region of interest" description="Disordered" evidence="9">
    <location>
        <begin position="650"/>
        <end position="729"/>
    </location>
</feature>
<feature type="domain" description="HMG box" evidence="10">
    <location>
        <begin position="112"/>
        <end position="180"/>
    </location>
</feature>
<dbReference type="GO" id="GO:0005634">
    <property type="term" value="C:nucleus"/>
    <property type="evidence" value="ECO:0007669"/>
    <property type="project" value="UniProtKB-SubCell"/>
</dbReference>
<feature type="domain" description="HMG box" evidence="10">
    <location>
        <begin position="304"/>
        <end position="368"/>
    </location>
</feature>
<keyword evidence="5" id="KW-0010">Activator</keyword>
<dbReference type="PANTHER" id="PTHR46318">
    <property type="entry name" value="UPSTREAM BINDING TRANSCRIPTION FACTOR"/>
    <property type="match status" value="1"/>
</dbReference>
<keyword evidence="2" id="KW-0677">Repeat</keyword>
<dbReference type="FunFam" id="1.10.30.10:FF:000023">
    <property type="entry name" value="nucleolar transcription factor 1 isoform X2"/>
    <property type="match status" value="1"/>
</dbReference>
<dbReference type="SUPFAM" id="SSF47095">
    <property type="entry name" value="HMG-box"/>
    <property type="match status" value="6"/>
</dbReference>